<sequence>MMKSHNHIPQIKSIKAAVLLLCSALMFDVQAQGNCVSTEYNNEGSVAEKIGQSFKVNNCAGAIFYSIEVEKADSATYTGNLSIYNGESTSEASLMYTQPDVSISGYGFQAIFLNISEGSLYFASGNTYTFVFSDFEGEIKFNHSDADAYVDGKAYLNGFQPDVDLSFRVNVIEDEVLPVTLASFDASENLEGKIDLSWATASELNNAGFEVQHSVDAKNFEAIGWVSGNGTSNMFHTYSFTASAQPGKNYFRLKQVDHDGKAIYSKPLTISPKMKYKIGPNPTSGIVNVHFNDFTETEIKVFNATGDLVSVQTPGEGSQIDLSSQPAGIYVVQITANQERIEQRIIKM</sequence>
<name>A0ABW9RJ73_9BACT</name>
<dbReference type="InterPro" id="IPR026444">
    <property type="entry name" value="Secre_tail"/>
</dbReference>
<dbReference type="Pfam" id="PF18962">
    <property type="entry name" value="Por_Secre_tail"/>
    <property type="match status" value="1"/>
</dbReference>
<dbReference type="Proteomes" id="UP000798808">
    <property type="component" value="Unassembled WGS sequence"/>
</dbReference>
<protein>
    <submittedName>
        <fullName evidence="3">T9SS type A sorting domain-containing protein</fullName>
    </submittedName>
</protein>
<organism evidence="3 4">
    <name type="scientific">Fulvivirga kasyanovii</name>
    <dbReference type="NCBI Taxonomy" id="396812"/>
    <lineage>
        <taxon>Bacteria</taxon>
        <taxon>Pseudomonadati</taxon>
        <taxon>Bacteroidota</taxon>
        <taxon>Cytophagia</taxon>
        <taxon>Cytophagales</taxon>
        <taxon>Fulvivirgaceae</taxon>
        <taxon>Fulvivirga</taxon>
    </lineage>
</organism>
<evidence type="ECO:0000256" key="1">
    <source>
        <dbReference type="SAM" id="SignalP"/>
    </source>
</evidence>
<evidence type="ECO:0000259" key="2">
    <source>
        <dbReference type="Pfam" id="PF18962"/>
    </source>
</evidence>
<reference evidence="3 4" key="1">
    <citation type="submission" date="2019-02" db="EMBL/GenBank/DDBJ databases">
        <authorList>
            <person name="Goldberg S.R."/>
            <person name="Haltli B.A."/>
            <person name="Correa H."/>
            <person name="Russell K.G."/>
        </authorList>
    </citation>
    <scope>NUCLEOTIDE SEQUENCE [LARGE SCALE GENOMIC DNA]</scope>
    <source>
        <strain evidence="3 4">JCM 16186</strain>
    </source>
</reference>
<evidence type="ECO:0000313" key="3">
    <source>
        <dbReference type="EMBL" id="MTI24114.1"/>
    </source>
</evidence>
<dbReference type="InterPro" id="IPR013783">
    <property type="entry name" value="Ig-like_fold"/>
</dbReference>
<comment type="caution">
    <text evidence="3">The sequence shown here is derived from an EMBL/GenBank/DDBJ whole genome shotgun (WGS) entry which is preliminary data.</text>
</comment>
<dbReference type="EMBL" id="SMLW01000366">
    <property type="protein sequence ID" value="MTI24114.1"/>
    <property type="molecule type" value="Genomic_DNA"/>
</dbReference>
<keyword evidence="4" id="KW-1185">Reference proteome</keyword>
<feature type="domain" description="Secretion system C-terminal sorting" evidence="2">
    <location>
        <begin position="280"/>
        <end position="346"/>
    </location>
</feature>
<gene>
    <name evidence="3" type="ORF">E1163_04060</name>
</gene>
<dbReference type="Gene3D" id="2.60.40.10">
    <property type="entry name" value="Immunoglobulins"/>
    <property type="match status" value="1"/>
</dbReference>
<feature type="signal peptide" evidence="1">
    <location>
        <begin position="1"/>
        <end position="31"/>
    </location>
</feature>
<accession>A0ABW9RJ73</accession>
<dbReference type="RefSeq" id="WP_155169750.1">
    <property type="nucleotide sequence ID" value="NZ_BAAAFL010000026.1"/>
</dbReference>
<proteinExistence type="predicted"/>
<keyword evidence="1" id="KW-0732">Signal</keyword>
<feature type="chain" id="PRO_5045302421" evidence="1">
    <location>
        <begin position="32"/>
        <end position="348"/>
    </location>
</feature>
<evidence type="ECO:0000313" key="4">
    <source>
        <dbReference type="Proteomes" id="UP000798808"/>
    </source>
</evidence>
<dbReference type="NCBIfam" id="TIGR04183">
    <property type="entry name" value="Por_Secre_tail"/>
    <property type="match status" value="1"/>
</dbReference>